<evidence type="ECO:0000313" key="2">
    <source>
        <dbReference type="EMBL" id="PIC39651.1"/>
    </source>
</evidence>
<dbReference type="PANTHER" id="PTHR22899">
    <property type="entry name" value="CYCLIN-RELATED F-BOX FAMILY"/>
    <property type="match status" value="1"/>
</dbReference>
<evidence type="ECO:0000313" key="3">
    <source>
        <dbReference type="Proteomes" id="UP000230233"/>
    </source>
</evidence>
<proteinExistence type="predicted"/>
<accession>A0A2G5UJW8</accession>
<sequence>MANLKQLSINTLHPEFDHLPTWNTERCLFLANHIPLRDLNRFFKFWTKGSNPRLKYLEVLGHTVTDWNGLMKGLQAEGKEDRTRTVKEYTIWNCYGTCARIKIINYQPIRVAIMFTVSE</sequence>
<dbReference type="InterPro" id="IPR053222">
    <property type="entry name" value="Zygotic_Embryogenesis-Asso"/>
</dbReference>
<comment type="caution">
    <text evidence="2">The sequence shown here is derived from an EMBL/GenBank/DDBJ whole genome shotgun (WGS) entry which is preliminary data.</text>
</comment>
<organism evidence="2 3">
    <name type="scientific">Caenorhabditis nigoni</name>
    <dbReference type="NCBI Taxonomy" id="1611254"/>
    <lineage>
        <taxon>Eukaryota</taxon>
        <taxon>Metazoa</taxon>
        <taxon>Ecdysozoa</taxon>
        <taxon>Nematoda</taxon>
        <taxon>Chromadorea</taxon>
        <taxon>Rhabditida</taxon>
        <taxon>Rhabditina</taxon>
        <taxon>Rhabditomorpha</taxon>
        <taxon>Rhabditoidea</taxon>
        <taxon>Rhabditidae</taxon>
        <taxon>Peloderinae</taxon>
        <taxon>Caenorhabditis</taxon>
    </lineage>
</organism>
<dbReference type="Proteomes" id="UP000230233">
    <property type="component" value="Chromosome III"/>
</dbReference>
<gene>
    <name evidence="2" type="primary">Cnig_chr_III.g11271</name>
    <name evidence="2" type="ORF">B9Z55_011271</name>
</gene>
<feature type="domain" description="Sdz-33 F-box" evidence="1">
    <location>
        <begin position="1"/>
        <end position="59"/>
    </location>
</feature>
<protein>
    <recommendedName>
        <fullName evidence="1">Sdz-33 F-box domain-containing protein</fullName>
    </recommendedName>
</protein>
<evidence type="ECO:0000259" key="1">
    <source>
        <dbReference type="Pfam" id="PF07735"/>
    </source>
</evidence>
<keyword evidence="3" id="KW-1185">Reference proteome</keyword>
<dbReference type="Pfam" id="PF07735">
    <property type="entry name" value="FBA_2"/>
    <property type="match status" value="1"/>
</dbReference>
<dbReference type="PANTHER" id="PTHR22899:SF0">
    <property type="entry name" value="F-BOX ASSOCIATED DOMAIN-CONTAINING PROTEIN-RELATED"/>
    <property type="match status" value="1"/>
</dbReference>
<dbReference type="AlphaFoldDB" id="A0A2G5UJW8"/>
<dbReference type="EMBL" id="PDUG01000003">
    <property type="protein sequence ID" value="PIC39651.1"/>
    <property type="molecule type" value="Genomic_DNA"/>
</dbReference>
<reference evidence="3" key="1">
    <citation type="submission" date="2017-10" db="EMBL/GenBank/DDBJ databases">
        <title>Rapid genome shrinkage in a self-fertile nematode reveals novel sperm competition proteins.</title>
        <authorList>
            <person name="Yin D."/>
            <person name="Schwarz E.M."/>
            <person name="Thomas C.G."/>
            <person name="Felde R.L."/>
            <person name="Korf I.F."/>
            <person name="Cutter A.D."/>
            <person name="Schartner C.M."/>
            <person name="Ralston E.J."/>
            <person name="Meyer B.J."/>
            <person name="Haag E.S."/>
        </authorList>
    </citation>
    <scope>NUCLEOTIDE SEQUENCE [LARGE SCALE GENOMIC DNA]</scope>
    <source>
        <strain evidence="3">JU1422</strain>
    </source>
</reference>
<name>A0A2G5UJW8_9PELO</name>
<dbReference type="InterPro" id="IPR012885">
    <property type="entry name" value="F-box_Sdz-33"/>
</dbReference>